<keyword evidence="4" id="KW-0341">Growth regulation</keyword>
<accession>H3CBC0</accession>
<feature type="region of interest" description="Disordered" evidence="16">
    <location>
        <begin position="498"/>
        <end position="586"/>
    </location>
</feature>
<keyword evidence="11" id="KW-0804">Transcription</keyword>
<dbReference type="InterPro" id="IPR001487">
    <property type="entry name" value="Bromodomain"/>
</dbReference>
<evidence type="ECO:0000256" key="8">
    <source>
        <dbReference type="ARBA" id="ARBA00023015"/>
    </source>
</evidence>
<dbReference type="Gene3D" id="1.20.920.10">
    <property type="entry name" value="Bromodomain-like"/>
    <property type="match status" value="1"/>
</dbReference>
<dbReference type="GO" id="GO:0035267">
    <property type="term" value="C:NuA4 histone acetyltransferase complex"/>
    <property type="evidence" value="ECO:0007669"/>
    <property type="project" value="TreeGrafter"/>
</dbReference>
<feature type="compositionally biased region" description="Basic and acidic residues" evidence="16">
    <location>
        <begin position="459"/>
        <end position="469"/>
    </location>
</feature>
<dbReference type="AlphaFoldDB" id="H3CBC0"/>
<feature type="region of interest" description="Disordered" evidence="16">
    <location>
        <begin position="713"/>
        <end position="736"/>
    </location>
</feature>
<dbReference type="HOGENOM" id="CLU_007253_0_0_1"/>
<evidence type="ECO:0000256" key="5">
    <source>
        <dbReference type="ARBA" id="ARBA00022843"/>
    </source>
</evidence>
<dbReference type="SMART" id="SM00297">
    <property type="entry name" value="BROMO"/>
    <property type="match status" value="1"/>
</dbReference>
<evidence type="ECO:0000256" key="12">
    <source>
        <dbReference type="ARBA" id="ARBA00023242"/>
    </source>
</evidence>
<evidence type="ECO:0000256" key="14">
    <source>
        <dbReference type="PROSITE-ProRule" id="PRU00035"/>
    </source>
</evidence>
<reference evidence="19" key="1">
    <citation type="journal article" date="2004" name="Nature">
        <title>Genome duplication in the teleost fish Tetraodon nigroviridis reveals the early vertebrate proto-karyotype.</title>
        <authorList>
            <person name="Jaillon O."/>
            <person name="Aury J.-M."/>
            <person name="Brunet F."/>
            <person name="Petit J.-L."/>
            <person name="Stange-Thomann N."/>
            <person name="Mauceli E."/>
            <person name="Bouneau L."/>
            <person name="Fischer C."/>
            <person name="Ozouf-Costaz C."/>
            <person name="Bernot A."/>
            <person name="Nicaud S."/>
            <person name="Jaffe D."/>
            <person name="Fisher S."/>
            <person name="Lutfalla G."/>
            <person name="Dossat C."/>
            <person name="Segurens B."/>
            <person name="Dasilva C."/>
            <person name="Salanoubat M."/>
            <person name="Levy M."/>
            <person name="Boudet N."/>
            <person name="Castellano S."/>
            <person name="Anthouard V."/>
            <person name="Jubin C."/>
            <person name="Castelli V."/>
            <person name="Katinka M."/>
            <person name="Vacherie B."/>
            <person name="Biemont C."/>
            <person name="Skalli Z."/>
            <person name="Cattolico L."/>
            <person name="Poulain J."/>
            <person name="De Berardinis V."/>
            <person name="Cruaud C."/>
            <person name="Duprat S."/>
            <person name="Brottier P."/>
            <person name="Coutanceau J.-P."/>
            <person name="Gouzy J."/>
            <person name="Parra G."/>
            <person name="Lardier G."/>
            <person name="Chapple C."/>
            <person name="McKernan K.J."/>
            <person name="McEwan P."/>
            <person name="Bosak S."/>
            <person name="Kellis M."/>
            <person name="Volff J.-N."/>
            <person name="Guigo R."/>
            <person name="Zody M.C."/>
            <person name="Mesirov J."/>
            <person name="Lindblad-Toh K."/>
            <person name="Birren B."/>
            <person name="Nusbaum C."/>
            <person name="Kahn D."/>
            <person name="Robinson-Rechavi M."/>
            <person name="Laudet V."/>
            <person name="Schachter V."/>
            <person name="Quetier F."/>
            <person name="Saurin W."/>
            <person name="Scarpelli C."/>
            <person name="Wincker P."/>
            <person name="Lander E.S."/>
            <person name="Weissenbach J."/>
            <person name="Roest Crollius H."/>
        </authorList>
    </citation>
    <scope>NUCLEOTIDE SEQUENCE [LARGE SCALE GENOMIC DNA]</scope>
</reference>
<dbReference type="PANTHER" id="PTHR15398:SF4">
    <property type="entry name" value="BROMODOMAIN-CONTAINING PROTEIN 8 ISOFORM X1"/>
    <property type="match status" value="1"/>
</dbReference>
<feature type="compositionally biased region" description="Low complexity" evidence="16">
    <location>
        <begin position="571"/>
        <end position="583"/>
    </location>
</feature>
<evidence type="ECO:0000256" key="9">
    <source>
        <dbReference type="ARBA" id="ARBA00023054"/>
    </source>
</evidence>
<evidence type="ECO:0000256" key="15">
    <source>
        <dbReference type="SAM" id="Coils"/>
    </source>
</evidence>
<evidence type="ECO:0000256" key="4">
    <source>
        <dbReference type="ARBA" id="ARBA00022604"/>
    </source>
</evidence>
<dbReference type="OMA" id="ASEPGPM"/>
<keyword evidence="9 15" id="KW-0175">Coiled coil</keyword>
<keyword evidence="3" id="KW-0597">Phosphoprotein</keyword>
<sequence length="765" mass="83741">MASAIGKHKIINVGPTEPWSVREKLCLASSVLRSGDQNWVSVSRAIKPFSEPGRPPDWFSQKHCASQYSELLEATEAPKRKRGEKGEVVETIEDVIVRRLTTERIEELKKLLRDTQEQYRKLKKDADLIRTGHMDSQLKDLWAVITLKKQQEEEEAEQKKIATETAYQARQAVKNTPKRLPSVSVRSPLGASPSTIDSQADSLVHGNTILQYLLITYNIYHIVCPTKKTSSAACSLCVNSVLQKVFKLGPSAIFTSGSFCRLLASVQFFMLACICVMCYCCIFYVFTESEADSAVKAELGEATGLVEDDLVAVSYMGDELDLETVGDIIAIIEEKVDDSVEALDAAAVEAALSLCEEAVSEGHTLNGPWETQELEASEQTTTVQDTVHTQEPQDMAPAASVIPAAIGTQNHPEIKKGESQKGNFEGSEVTGTDIAASVASDDDDAVGIEVIGEGTTGKENSEATLKSEGEEWNQPGPNPPCLDLYKTGESTLHDFCRQESLSSTDSEDSSVSEKESKEVKEEEAGSEGDPEEAIEKECGEGEGPYLSEAERAASESEDGYGPSSQRYTADSLASSPASSSQLSTCGEDQEAVQAQKIWKKSIMLVWRAAANHRYASVFLQPVSDDIAPGYHSIVHRPMDLSAIKKNIESGVIRTTAEFQRDIMLMFQNAVMYNSSDHDVYHMALEMQRDVLEHVQQFLATQLIMQTSETAISAKSLRGREGNRKPGEPAEKDSVPMASPAFLLSLFDGGTRGRRSAMEADLKMKK</sequence>
<keyword evidence="8" id="KW-0805">Transcription regulation</keyword>
<keyword evidence="5" id="KW-0832">Ubl conjugation</keyword>
<reference evidence="18" key="2">
    <citation type="submission" date="2025-08" db="UniProtKB">
        <authorList>
            <consortium name="Ensembl"/>
        </authorList>
    </citation>
    <scope>IDENTIFICATION</scope>
</reference>
<evidence type="ECO:0000256" key="10">
    <source>
        <dbReference type="ARBA" id="ARBA00023117"/>
    </source>
</evidence>
<evidence type="ECO:0000256" key="7">
    <source>
        <dbReference type="ARBA" id="ARBA00022990"/>
    </source>
</evidence>
<name>H3CBC0_TETNG</name>
<keyword evidence="12" id="KW-0539">Nucleus</keyword>
<dbReference type="GeneTree" id="ENSGT00530000064262"/>
<dbReference type="PANTHER" id="PTHR15398">
    <property type="entry name" value="BROMODOMAIN-CONTAINING PROTEIN 8"/>
    <property type="match status" value="1"/>
</dbReference>
<feature type="domain" description="Bromo" evidence="17">
    <location>
        <begin position="610"/>
        <end position="680"/>
    </location>
</feature>
<dbReference type="PROSITE" id="PS50014">
    <property type="entry name" value="BROMODOMAIN_2"/>
    <property type="match status" value="1"/>
</dbReference>
<dbReference type="InterPro" id="IPR037966">
    <property type="entry name" value="Brd8_Bromo_dom"/>
</dbReference>
<evidence type="ECO:0000256" key="16">
    <source>
        <dbReference type="SAM" id="MobiDB-lite"/>
    </source>
</evidence>
<dbReference type="GO" id="GO:0005634">
    <property type="term" value="C:nucleus"/>
    <property type="evidence" value="ECO:0007669"/>
    <property type="project" value="UniProtKB-SubCell"/>
</dbReference>
<keyword evidence="2" id="KW-1017">Isopeptide bond</keyword>
<keyword evidence="6" id="KW-0156">Chromatin regulator</keyword>
<keyword evidence="7" id="KW-0007">Acetylation</keyword>
<feature type="coiled-coil region" evidence="15">
    <location>
        <begin position="98"/>
        <end position="125"/>
    </location>
</feature>
<dbReference type="GO" id="GO:0006325">
    <property type="term" value="P:chromatin organization"/>
    <property type="evidence" value="ECO:0007669"/>
    <property type="project" value="UniProtKB-KW"/>
</dbReference>
<dbReference type="SUPFAM" id="SSF47370">
    <property type="entry name" value="Bromodomain"/>
    <property type="match status" value="1"/>
</dbReference>
<evidence type="ECO:0000256" key="11">
    <source>
        <dbReference type="ARBA" id="ARBA00023163"/>
    </source>
</evidence>
<dbReference type="Proteomes" id="UP000007303">
    <property type="component" value="Unassembled WGS sequence"/>
</dbReference>
<protein>
    <recommendedName>
        <fullName evidence="13">Bromodomain-containing protein 8</fullName>
    </recommendedName>
</protein>
<evidence type="ECO:0000256" key="3">
    <source>
        <dbReference type="ARBA" id="ARBA00022553"/>
    </source>
</evidence>
<feature type="compositionally biased region" description="Basic and acidic residues" evidence="16">
    <location>
        <begin position="511"/>
        <end position="523"/>
    </location>
</feature>
<evidence type="ECO:0000259" key="17">
    <source>
        <dbReference type="PROSITE" id="PS50014"/>
    </source>
</evidence>
<reference evidence="18" key="3">
    <citation type="submission" date="2025-09" db="UniProtKB">
        <authorList>
            <consortium name="Ensembl"/>
        </authorList>
    </citation>
    <scope>IDENTIFICATION</scope>
</reference>
<dbReference type="Pfam" id="PF00439">
    <property type="entry name" value="Bromodomain"/>
    <property type="match status" value="1"/>
</dbReference>
<dbReference type="STRING" id="99883.ENSTNIP00000005542"/>
<evidence type="ECO:0000256" key="13">
    <source>
        <dbReference type="ARBA" id="ARBA00070695"/>
    </source>
</evidence>
<evidence type="ECO:0000313" key="18">
    <source>
        <dbReference type="Ensembl" id="ENSTNIP00000005542.1"/>
    </source>
</evidence>
<feature type="compositionally biased region" description="Basic and acidic residues" evidence="16">
    <location>
        <begin position="717"/>
        <end position="733"/>
    </location>
</feature>
<dbReference type="CDD" id="cd05507">
    <property type="entry name" value="Bromo_brd8_like"/>
    <property type="match status" value="1"/>
</dbReference>
<dbReference type="InterPro" id="IPR036427">
    <property type="entry name" value="Bromodomain-like_sf"/>
</dbReference>
<dbReference type="FunFam" id="1.20.920.10:FF:000016">
    <property type="entry name" value="bromodomain-containing protein 8 isoform X1"/>
    <property type="match status" value="1"/>
</dbReference>
<evidence type="ECO:0000256" key="2">
    <source>
        <dbReference type="ARBA" id="ARBA00022499"/>
    </source>
</evidence>
<keyword evidence="19" id="KW-1185">Reference proteome</keyword>
<organism evidence="18 19">
    <name type="scientific">Tetraodon nigroviridis</name>
    <name type="common">Spotted green pufferfish</name>
    <name type="synonym">Chelonodon nigroviridis</name>
    <dbReference type="NCBI Taxonomy" id="99883"/>
    <lineage>
        <taxon>Eukaryota</taxon>
        <taxon>Metazoa</taxon>
        <taxon>Chordata</taxon>
        <taxon>Craniata</taxon>
        <taxon>Vertebrata</taxon>
        <taxon>Euteleostomi</taxon>
        <taxon>Actinopterygii</taxon>
        <taxon>Neopterygii</taxon>
        <taxon>Teleostei</taxon>
        <taxon>Neoteleostei</taxon>
        <taxon>Acanthomorphata</taxon>
        <taxon>Eupercaria</taxon>
        <taxon>Tetraodontiformes</taxon>
        <taxon>Tetradontoidea</taxon>
        <taxon>Tetraodontidae</taxon>
        <taxon>Tetraodon</taxon>
    </lineage>
</organism>
<evidence type="ECO:0000313" key="19">
    <source>
        <dbReference type="Proteomes" id="UP000007303"/>
    </source>
</evidence>
<proteinExistence type="predicted"/>
<dbReference type="PRINTS" id="PR00503">
    <property type="entry name" value="BROMODOMAIN"/>
</dbReference>
<dbReference type="Ensembl" id="ENSTNIT00000005689.1">
    <property type="protein sequence ID" value="ENSTNIP00000005542.1"/>
    <property type="gene ID" value="ENSTNIG00000002972.1"/>
</dbReference>
<comment type="subcellular location">
    <subcellularLocation>
        <location evidence="1">Nucleus</location>
    </subcellularLocation>
</comment>
<keyword evidence="10 14" id="KW-0103">Bromodomain</keyword>
<feature type="region of interest" description="Disordered" evidence="16">
    <location>
        <begin position="451"/>
        <end position="486"/>
    </location>
</feature>
<dbReference type="InParanoid" id="H3CBC0"/>
<evidence type="ECO:0000256" key="6">
    <source>
        <dbReference type="ARBA" id="ARBA00022853"/>
    </source>
</evidence>
<evidence type="ECO:0000256" key="1">
    <source>
        <dbReference type="ARBA" id="ARBA00004123"/>
    </source>
</evidence>